<dbReference type="InParanoid" id="B3RK88"/>
<dbReference type="PANTHER" id="PTHR11941:SF75">
    <property type="entry name" value="ENOYL-COA HYDRATASE_ISOMERASE FAMILY PROTEIN"/>
    <property type="match status" value="1"/>
</dbReference>
<dbReference type="SUPFAM" id="SSF52096">
    <property type="entry name" value="ClpP/crotonase"/>
    <property type="match status" value="1"/>
</dbReference>
<evidence type="ECO:0000256" key="3">
    <source>
        <dbReference type="ARBA" id="ARBA00023098"/>
    </source>
</evidence>
<evidence type="ECO:0000256" key="1">
    <source>
        <dbReference type="ARBA" id="ARBA00000452"/>
    </source>
</evidence>
<dbReference type="STRING" id="10228.B3RK88"/>
<dbReference type="PhylomeDB" id="B3RK88"/>
<dbReference type="Proteomes" id="UP000009022">
    <property type="component" value="Unassembled WGS sequence"/>
</dbReference>
<accession>B3RK88</accession>
<dbReference type="GO" id="GO:0004165">
    <property type="term" value="F:delta(3)-delta(2)-enoyl-CoA isomerase activity"/>
    <property type="evidence" value="ECO:0000318"/>
    <property type="project" value="GO_Central"/>
</dbReference>
<gene>
    <name evidence="4" type="ORF">TRIADDRAFT_52755</name>
</gene>
<dbReference type="eggNOG" id="ENOG502S297">
    <property type="taxonomic scope" value="Eukaryota"/>
</dbReference>
<evidence type="ECO:0000313" key="5">
    <source>
        <dbReference type="Proteomes" id="UP000009022"/>
    </source>
</evidence>
<sequence>MKAKVNIRVEYEGSCSIIVMDAGENRINDDFVKQFHAALDEVEKNDDAKVLITTGTGKYYSNGLDLDWLKDQTAQRMTELRFTLNNLLARILTFKLPTIAAANGHCFAGGGLLFLAHDYRIMRKERGWFCLPEIHLKMTFPPFWTQIYRYRISDKNVLRDIVYLGKRFTADEAVKSKFVDLAIPGDQLLKSAIQFGEKQLAKANLSPEVLHSLKLDMFESELKYSKL</sequence>
<dbReference type="InterPro" id="IPR001753">
    <property type="entry name" value="Enoyl-CoA_hydra/iso"/>
</dbReference>
<dbReference type="CTD" id="6749576"/>
<reference evidence="4 5" key="1">
    <citation type="journal article" date="2008" name="Nature">
        <title>The Trichoplax genome and the nature of placozoans.</title>
        <authorList>
            <person name="Srivastava M."/>
            <person name="Begovic E."/>
            <person name="Chapman J."/>
            <person name="Putnam N.H."/>
            <person name="Hellsten U."/>
            <person name="Kawashima T."/>
            <person name="Kuo A."/>
            <person name="Mitros T."/>
            <person name="Salamov A."/>
            <person name="Carpenter M.L."/>
            <person name="Signorovitch A.Y."/>
            <person name="Moreno M.A."/>
            <person name="Kamm K."/>
            <person name="Grimwood J."/>
            <person name="Schmutz J."/>
            <person name="Shapiro H."/>
            <person name="Grigoriev I.V."/>
            <person name="Buss L.W."/>
            <person name="Schierwater B."/>
            <person name="Dellaporta S.L."/>
            <person name="Rokhsar D.S."/>
        </authorList>
    </citation>
    <scope>NUCLEOTIDE SEQUENCE [LARGE SCALE GENOMIC DNA]</scope>
    <source>
        <strain evidence="4 5">Grell-BS-1999</strain>
    </source>
</reference>
<keyword evidence="5" id="KW-1185">Reference proteome</keyword>
<evidence type="ECO:0000256" key="2">
    <source>
        <dbReference type="ARBA" id="ARBA00000765"/>
    </source>
</evidence>
<dbReference type="OMA" id="ELITYHA"/>
<dbReference type="CDD" id="cd06558">
    <property type="entry name" value="crotonase-like"/>
    <property type="match status" value="1"/>
</dbReference>
<dbReference type="EMBL" id="DS985241">
    <property type="protein sequence ID" value="EDV29883.1"/>
    <property type="molecule type" value="Genomic_DNA"/>
</dbReference>
<dbReference type="RefSeq" id="XP_002109085.1">
    <property type="nucleotide sequence ID" value="XM_002109049.1"/>
</dbReference>
<dbReference type="InterPro" id="IPR029045">
    <property type="entry name" value="ClpP/crotonase-like_dom_sf"/>
</dbReference>
<protein>
    <submittedName>
        <fullName evidence="4">Uncharacterized protein</fullName>
    </submittedName>
</protein>
<dbReference type="KEGG" id="tad:TRIADDRAFT_52755"/>
<organism evidence="4 5">
    <name type="scientific">Trichoplax adhaerens</name>
    <name type="common">Trichoplax reptans</name>
    <dbReference type="NCBI Taxonomy" id="10228"/>
    <lineage>
        <taxon>Eukaryota</taxon>
        <taxon>Metazoa</taxon>
        <taxon>Placozoa</taxon>
        <taxon>Uniplacotomia</taxon>
        <taxon>Trichoplacea</taxon>
        <taxon>Trichoplacidae</taxon>
        <taxon>Trichoplax</taxon>
    </lineage>
</organism>
<dbReference type="FunFam" id="3.90.226.10:FF:000049">
    <property type="entry name" value="Enoyl-CoA delta isomerase 3"/>
    <property type="match status" value="1"/>
</dbReference>
<comment type="catalytic activity">
    <reaction evidence="1">
        <text>a (3Z)-enoyl-CoA = a 4-saturated (2E)-enoyl-CoA</text>
        <dbReference type="Rhea" id="RHEA:45900"/>
        <dbReference type="ChEBI" id="CHEBI:85097"/>
        <dbReference type="ChEBI" id="CHEBI:85489"/>
        <dbReference type="EC" id="5.3.3.8"/>
    </reaction>
</comment>
<dbReference type="AlphaFoldDB" id="B3RK88"/>
<dbReference type="PANTHER" id="PTHR11941">
    <property type="entry name" value="ENOYL-COA HYDRATASE-RELATED"/>
    <property type="match status" value="1"/>
</dbReference>
<proteinExistence type="predicted"/>
<dbReference type="GeneID" id="6749576"/>
<evidence type="ECO:0000313" key="4">
    <source>
        <dbReference type="EMBL" id="EDV29883.1"/>
    </source>
</evidence>
<dbReference type="GO" id="GO:0006635">
    <property type="term" value="P:fatty acid beta-oxidation"/>
    <property type="evidence" value="ECO:0000318"/>
    <property type="project" value="GO_Central"/>
</dbReference>
<dbReference type="Pfam" id="PF00378">
    <property type="entry name" value="ECH_1"/>
    <property type="match status" value="1"/>
</dbReference>
<name>B3RK88_TRIAD</name>
<dbReference type="Gene3D" id="3.90.226.10">
    <property type="entry name" value="2-enoyl-CoA Hydratase, Chain A, domain 1"/>
    <property type="match status" value="1"/>
</dbReference>
<keyword evidence="3" id="KW-0443">Lipid metabolism</keyword>
<comment type="catalytic activity">
    <reaction evidence="2">
        <text>a (3E)-enoyl-CoA = a 4-saturated (2E)-enoyl-CoA</text>
        <dbReference type="Rhea" id="RHEA:45228"/>
        <dbReference type="ChEBI" id="CHEBI:58521"/>
        <dbReference type="ChEBI" id="CHEBI:85097"/>
        <dbReference type="EC" id="5.3.3.8"/>
    </reaction>
</comment>
<dbReference type="HOGENOM" id="CLU_009834_3_2_1"/>
<dbReference type="OrthoDB" id="1696280at2759"/>